<dbReference type="RefSeq" id="WP_088472441.1">
    <property type="nucleotide sequence ID" value="NZ_NISJ01000004.1"/>
</dbReference>
<protein>
    <submittedName>
        <fullName evidence="1">Uncharacterized protein</fullName>
    </submittedName>
</protein>
<reference evidence="1 2" key="1">
    <citation type="journal article" date="2002" name="Int. J. Syst. Evol. Microbiol.">
        <title>Sphingopyxis witflariensis sp. nov., isolated from activated sludge.</title>
        <authorList>
            <person name="Kampfer P."/>
            <person name="Witzenberger R."/>
            <person name="Denner E.B."/>
            <person name="Busse H.J."/>
            <person name="Neef A."/>
        </authorList>
    </citation>
    <scope>NUCLEOTIDE SEQUENCE [LARGE SCALE GENOMIC DNA]</scope>
    <source>
        <strain evidence="1 2">DSM 14551</strain>
    </source>
</reference>
<proteinExistence type="predicted"/>
<dbReference type="Proteomes" id="UP000197097">
    <property type="component" value="Unassembled WGS sequence"/>
</dbReference>
<evidence type="ECO:0000313" key="1">
    <source>
        <dbReference type="EMBL" id="OWQ97826.1"/>
    </source>
</evidence>
<organism evidence="1 2">
    <name type="scientific">Sphingopyxis witflariensis</name>
    <dbReference type="NCBI Taxonomy" id="173675"/>
    <lineage>
        <taxon>Bacteria</taxon>
        <taxon>Pseudomonadati</taxon>
        <taxon>Pseudomonadota</taxon>
        <taxon>Alphaproteobacteria</taxon>
        <taxon>Sphingomonadales</taxon>
        <taxon>Sphingomonadaceae</taxon>
        <taxon>Sphingopyxis</taxon>
    </lineage>
</organism>
<dbReference type="OrthoDB" id="7061023at2"/>
<gene>
    <name evidence="1" type="ORF">CDQ91_09245</name>
</gene>
<keyword evidence="2" id="KW-1185">Reference proteome</keyword>
<dbReference type="AlphaFoldDB" id="A0A246JZ50"/>
<dbReference type="EMBL" id="NISJ01000004">
    <property type="protein sequence ID" value="OWQ97826.1"/>
    <property type="molecule type" value="Genomic_DNA"/>
</dbReference>
<evidence type="ECO:0000313" key="2">
    <source>
        <dbReference type="Proteomes" id="UP000197097"/>
    </source>
</evidence>
<accession>A0A246JZ50</accession>
<name>A0A246JZ50_9SPHN</name>
<comment type="caution">
    <text evidence="1">The sequence shown here is derived from an EMBL/GenBank/DDBJ whole genome shotgun (WGS) entry which is preliminary data.</text>
</comment>
<sequence>MPNGPDQAAYWRDFVIARCGFPNPARLAQQFEGAEFSDFCDCGCNSFSVRVRPGTAPIARQTKQGSVVFNADFALDSIGQLEIMLSVDGAGNLDRIDVMCNANSCPVPDAVLASIEPFHISASKSLIT</sequence>